<dbReference type="GO" id="GO:0020037">
    <property type="term" value="F:heme binding"/>
    <property type="evidence" value="ECO:0007669"/>
    <property type="project" value="InterPro"/>
</dbReference>
<dbReference type="Proteomes" id="UP000641386">
    <property type="component" value="Unassembled WGS sequence"/>
</dbReference>
<proteinExistence type="predicted"/>
<reference evidence="2" key="2">
    <citation type="submission" date="2020-09" db="EMBL/GenBank/DDBJ databases">
        <authorList>
            <person name="Sun Q."/>
            <person name="Ohkuma M."/>
        </authorList>
    </citation>
    <scope>NUCLEOTIDE SEQUENCE</scope>
    <source>
        <strain evidence="2">JCM 3302</strain>
    </source>
</reference>
<name>A0A919AMM3_9ACTN</name>
<dbReference type="AlphaFoldDB" id="A0A919AMM3"/>
<accession>A0A919AMM3</accession>
<dbReference type="GO" id="GO:0019825">
    <property type="term" value="F:oxygen binding"/>
    <property type="evidence" value="ECO:0007669"/>
    <property type="project" value="InterPro"/>
</dbReference>
<comment type="caution">
    <text evidence="2">The sequence shown here is derived from an EMBL/GenBank/DDBJ whole genome shotgun (WGS) entry which is preliminary data.</text>
</comment>
<keyword evidence="3" id="KW-1185">Reference proteome</keyword>
<dbReference type="InterPro" id="IPR044398">
    <property type="entry name" value="Globin-sensor_dom"/>
</dbReference>
<feature type="domain" description="Globin-sensor" evidence="1">
    <location>
        <begin position="22"/>
        <end position="190"/>
    </location>
</feature>
<evidence type="ECO:0000313" key="3">
    <source>
        <dbReference type="Proteomes" id="UP000641386"/>
    </source>
</evidence>
<reference evidence="2" key="1">
    <citation type="journal article" date="2014" name="Int. J. Syst. Evol. Microbiol.">
        <title>Complete genome sequence of Corynebacterium casei LMG S-19264T (=DSM 44701T), isolated from a smear-ripened cheese.</title>
        <authorList>
            <consortium name="US DOE Joint Genome Institute (JGI-PGF)"/>
            <person name="Walter F."/>
            <person name="Albersmeier A."/>
            <person name="Kalinowski J."/>
            <person name="Ruckert C."/>
        </authorList>
    </citation>
    <scope>NUCLEOTIDE SEQUENCE</scope>
    <source>
        <strain evidence="2">JCM 3302</strain>
    </source>
</reference>
<dbReference type="EMBL" id="BNBC01000067">
    <property type="protein sequence ID" value="GHF14217.1"/>
    <property type="molecule type" value="Genomic_DNA"/>
</dbReference>
<dbReference type="RefSeq" id="WP_189907849.1">
    <property type="nucleotide sequence ID" value="NZ_BNBC01000067.1"/>
</dbReference>
<evidence type="ECO:0000313" key="2">
    <source>
        <dbReference type="EMBL" id="GHF14217.1"/>
    </source>
</evidence>
<evidence type="ECO:0000259" key="1">
    <source>
        <dbReference type="Pfam" id="PF11563"/>
    </source>
</evidence>
<sequence length="194" mass="21731">MPEPSGYTYGTDEAARSPVSLAELDELRGSVGLTSEDEHYLRMAADVLSPQAEAMVDTWRGLIAEQPHLAAYSAHPDGRPNPEYSAASKPRFAQWIIDVCTRPYDQAWLDYQQEIGIRHTRTAKNRTDDADAPDHIPLRHLLAFTAPLILTTKPFLEGHGHSPDQVERMYAAWAKAVVLHVTLWARAYTTPANW</sequence>
<dbReference type="InterPro" id="IPR012102">
    <property type="entry name" value="Protoglobin"/>
</dbReference>
<organism evidence="2 3">
    <name type="scientific">Streptomyces spiralis</name>
    <dbReference type="NCBI Taxonomy" id="66376"/>
    <lineage>
        <taxon>Bacteria</taxon>
        <taxon>Bacillati</taxon>
        <taxon>Actinomycetota</taxon>
        <taxon>Actinomycetes</taxon>
        <taxon>Kitasatosporales</taxon>
        <taxon>Streptomycetaceae</taxon>
        <taxon>Streptomyces</taxon>
    </lineage>
</organism>
<dbReference type="SUPFAM" id="SSF46458">
    <property type="entry name" value="Globin-like"/>
    <property type="match status" value="1"/>
</dbReference>
<gene>
    <name evidence="2" type="ORF">GCM10014715_82070</name>
</gene>
<dbReference type="InterPro" id="IPR009050">
    <property type="entry name" value="Globin-like_sf"/>
</dbReference>
<dbReference type="Pfam" id="PF11563">
    <property type="entry name" value="Protoglobin"/>
    <property type="match status" value="1"/>
</dbReference>
<dbReference type="InterPro" id="IPR012292">
    <property type="entry name" value="Globin/Proto"/>
</dbReference>
<dbReference type="Gene3D" id="1.10.490.10">
    <property type="entry name" value="Globins"/>
    <property type="match status" value="1"/>
</dbReference>
<protein>
    <recommendedName>
        <fullName evidence="1">Globin-sensor domain-containing protein</fullName>
    </recommendedName>
</protein>
<dbReference type="CDD" id="cd12124">
    <property type="entry name" value="Pgbs"/>
    <property type="match status" value="1"/>
</dbReference>